<evidence type="ECO:0000256" key="2">
    <source>
        <dbReference type="SAM" id="Phobius"/>
    </source>
</evidence>
<dbReference type="AlphaFoldDB" id="A0A162FN44"/>
<proteinExistence type="predicted"/>
<dbReference type="PATRIC" id="fig|55758.3.peg.1300"/>
<feature type="region of interest" description="Disordered" evidence="1">
    <location>
        <begin position="648"/>
        <end position="698"/>
    </location>
</feature>
<reference evidence="4 5" key="1">
    <citation type="submission" date="2016-04" db="EMBL/GenBank/DDBJ databases">
        <title>Genome sequence of Methanobrevibacter filiformis DSM 11501.</title>
        <authorList>
            <person name="Poehlein A."/>
            <person name="Seedorf H."/>
            <person name="Daniel R."/>
        </authorList>
    </citation>
    <scope>NUCLEOTIDE SEQUENCE [LARGE SCALE GENOMIC DNA]</scope>
    <source>
        <strain evidence="4 5">DSM 11501</strain>
    </source>
</reference>
<dbReference type="STRING" id="55758.MBFIL_11340"/>
<feature type="transmembrane region" description="Helical" evidence="2">
    <location>
        <begin position="707"/>
        <end position="726"/>
    </location>
</feature>
<dbReference type="Pfam" id="PF01345">
    <property type="entry name" value="DUF11"/>
    <property type="match status" value="2"/>
</dbReference>
<feature type="domain" description="DUF11" evidence="3">
    <location>
        <begin position="50"/>
        <end position="157"/>
    </location>
</feature>
<evidence type="ECO:0000313" key="5">
    <source>
        <dbReference type="Proteomes" id="UP000077066"/>
    </source>
</evidence>
<dbReference type="InterPro" id="IPR051172">
    <property type="entry name" value="Chlamydia_OmcB"/>
</dbReference>
<gene>
    <name evidence="4" type="ORF">MBFIL_11340</name>
</gene>
<keyword evidence="5" id="KW-1185">Reference proteome</keyword>
<dbReference type="InterPro" id="IPR047589">
    <property type="entry name" value="DUF11_rpt"/>
</dbReference>
<feature type="compositionally biased region" description="Low complexity" evidence="1">
    <location>
        <begin position="648"/>
        <end position="694"/>
    </location>
</feature>
<keyword evidence="2" id="KW-0472">Membrane</keyword>
<organism evidence="4 5">
    <name type="scientific">Methanobrevibacter filiformis</name>
    <dbReference type="NCBI Taxonomy" id="55758"/>
    <lineage>
        <taxon>Archaea</taxon>
        <taxon>Methanobacteriati</taxon>
        <taxon>Methanobacteriota</taxon>
        <taxon>Methanomada group</taxon>
        <taxon>Methanobacteria</taxon>
        <taxon>Methanobacteriales</taxon>
        <taxon>Methanobacteriaceae</taxon>
        <taxon>Methanobrevibacter</taxon>
    </lineage>
</organism>
<dbReference type="PANTHER" id="PTHR34819:SF3">
    <property type="entry name" value="CELL SURFACE PROTEIN"/>
    <property type="match status" value="1"/>
</dbReference>
<dbReference type="Gene3D" id="2.60.40.1170">
    <property type="entry name" value="Mu homology domain, subdomain B"/>
    <property type="match status" value="2"/>
</dbReference>
<dbReference type="PANTHER" id="PTHR34819">
    <property type="entry name" value="LARGE CYSTEINE-RICH PERIPLASMIC PROTEIN OMCB"/>
    <property type="match status" value="1"/>
</dbReference>
<dbReference type="Proteomes" id="UP000077066">
    <property type="component" value="Unassembled WGS sequence"/>
</dbReference>
<evidence type="ECO:0000256" key="1">
    <source>
        <dbReference type="SAM" id="MobiDB-lite"/>
    </source>
</evidence>
<keyword evidence="2" id="KW-0812">Transmembrane</keyword>
<keyword evidence="2" id="KW-1133">Transmembrane helix</keyword>
<sequence>MVTLKIEVIIASSGTIENIANVTANEVILNGSNTNTSTTIYVGDVNVSIIKVSNASANPHYGDHVKYTITVENHGPINGTNVIVTDYIDTTKLHYINHTASNSTTYDNNTGIWNIGNLTPNQLVTLTIEVEIIGLGNITNTANITTNETNVNNQSSTNKFTVSDVNISIIKIANTTAKVNIGDNITYTINVTNNGPTTATGVNVTDIIDSNKLQYLNSSPSNGAYDESTGIWTIGNILPEQSAILTINVTVIGTSSVTNTANVTTNQTNINTTNRSSTVVINFTKKDVNISVNVPDGKVGDTVNITLNLTDEHGNPVNTIANVIVDGVNYTNVEFVDGIAIVSYNITVVKNNITVGFMGNDKYNGTEGIFGVNFTKGGVNLNVSISNGSVGDIVNITLSLTDEHGNPVNTIANVTVGGVNYTDVGFVDGVAVINYTITGANDNITVGFGGNDNYNGTGGTFGVNFTKGGVNLNVSVSNGSVGDTVNITLSLTDEHGNPVNTTANVTVGGVNYTGVEFVDGVAVINYTITGANDNITVGFDGNDNYNHVNKTIDVNFTKKDVNIDINVPNTKVGHNATATITVKDLNGNSIPNALIKVVLNGKSLGNFITDKNGQVHLVIPVSKNNTIEVIFDGDYQYNSTKKLFEFEGNSSTNNTNNTNGTNNSSNNHTNNNSDNNSNNDNNNNNNHTNNNNSNGFRGSNINMKKTGVSLIDIILLILCIFGLISANKLRTRNNFKNSNNNIMGK</sequence>
<name>A0A162FN44_9EURY</name>
<evidence type="ECO:0000259" key="3">
    <source>
        <dbReference type="Pfam" id="PF01345"/>
    </source>
</evidence>
<dbReference type="EMBL" id="LWMT01000228">
    <property type="protein sequence ID" value="KZX12530.1"/>
    <property type="molecule type" value="Genomic_DNA"/>
</dbReference>
<dbReference type="InterPro" id="IPR001434">
    <property type="entry name" value="OmcB-like_DUF11"/>
</dbReference>
<evidence type="ECO:0000313" key="4">
    <source>
        <dbReference type="EMBL" id="KZX12530.1"/>
    </source>
</evidence>
<accession>A0A162FN44</accession>
<comment type="caution">
    <text evidence="4">The sequence shown here is derived from an EMBL/GenBank/DDBJ whole genome shotgun (WGS) entry which is preliminary data.</text>
</comment>
<feature type="domain" description="DUF11" evidence="3">
    <location>
        <begin position="168"/>
        <end position="280"/>
    </location>
</feature>
<dbReference type="NCBIfam" id="TIGR01451">
    <property type="entry name" value="B_ant_repeat"/>
    <property type="match status" value="2"/>
</dbReference>
<protein>
    <recommendedName>
        <fullName evidence="3">DUF11 domain-containing protein</fullName>
    </recommendedName>
</protein>